<feature type="domain" description="HTH tetR-type" evidence="5">
    <location>
        <begin position="5"/>
        <end position="65"/>
    </location>
</feature>
<accession>A0A2T5MIZ4</accession>
<keyword evidence="3" id="KW-0804">Transcription</keyword>
<dbReference type="SUPFAM" id="SSF48498">
    <property type="entry name" value="Tetracyclin repressor-like, C-terminal domain"/>
    <property type="match status" value="1"/>
</dbReference>
<dbReference type="Proteomes" id="UP000244248">
    <property type="component" value="Unassembled WGS sequence"/>
</dbReference>
<evidence type="ECO:0000256" key="2">
    <source>
        <dbReference type="ARBA" id="ARBA00023125"/>
    </source>
</evidence>
<reference evidence="6 7" key="1">
    <citation type="submission" date="2018-04" db="EMBL/GenBank/DDBJ databases">
        <title>Novel species isolated from glacier.</title>
        <authorList>
            <person name="Liu Q."/>
            <person name="Xin Y.-H."/>
        </authorList>
    </citation>
    <scope>NUCLEOTIDE SEQUENCE [LARGE SCALE GENOMIC DNA]</scope>
    <source>
        <strain evidence="6 7">GT1R17</strain>
    </source>
</reference>
<dbReference type="AlphaFoldDB" id="A0A2T5MIZ4"/>
<organism evidence="6 7">
    <name type="scientific">Stenotrophobium rhamnosiphilum</name>
    <dbReference type="NCBI Taxonomy" id="2029166"/>
    <lineage>
        <taxon>Bacteria</taxon>
        <taxon>Pseudomonadati</taxon>
        <taxon>Pseudomonadota</taxon>
        <taxon>Gammaproteobacteria</taxon>
        <taxon>Nevskiales</taxon>
        <taxon>Nevskiaceae</taxon>
        <taxon>Stenotrophobium</taxon>
    </lineage>
</organism>
<dbReference type="Gene3D" id="1.10.357.10">
    <property type="entry name" value="Tetracycline Repressor, domain 2"/>
    <property type="match status" value="1"/>
</dbReference>
<feature type="DNA-binding region" description="H-T-H motif" evidence="4">
    <location>
        <begin position="28"/>
        <end position="47"/>
    </location>
</feature>
<evidence type="ECO:0000256" key="4">
    <source>
        <dbReference type="PROSITE-ProRule" id="PRU00335"/>
    </source>
</evidence>
<evidence type="ECO:0000259" key="5">
    <source>
        <dbReference type="PROSITE" id="PS50977"/>
    </source>
</evidence>
<dbReference type="InterPro" id="IPR001647">
    <property type="entry name" value="HTH_TetR"/>
</dbReference>
<sequence>MRLGRDTREEILNAAEELLQRRGYNAFSYQHIAVQLGIRNAAIHYHFPGKEDLGVALVKRYRQRFRDWTDEVARLSNAWDRLNAHFQTYVEYAVAGSKICPGGVLSSEFEAIPEVMRHEARLLMREIFEWLIETLDAGRAQGSLNFIGDSRHKAVEIGAALQGSLQIARMAGEERFHQVLQQLALELRHSSADSLP</sequence>
<gene>
    <name evidence="6" type="ORF">CJD38_05645</name>
</gene>
<proteinExistence type="predicted"/>
<keyword evidence="7" id="KW-1185">Reference proteome</keyword>
<protein>
    <submittedName>
        <fullName evidence="6">TetR/AcrR family transcriptional regulator</fullName>
    </submittedName>
</protein>
<keyword evidence="2 4" id="KW-0238">DNA-binding</keyword>
<dbReference type="PANTHER" id="PTHR47506">
    <property type="entry name" value="TRANSCRIPTIONAL REGULATORY PROTEIN"/>
    <property type="match status" value="1"/>
</dbReference>
<dbReference type="PRINTS" id="PR00455">
    <property type="entry name" value="HTHTETR"/>
</dbReference>
<dbReference type="Pfam" id="PF00440">
    <property type="entry name" value="TetR_N"/>
    <property type="match status" value="1"/>
</dbReference>
<dbReference type="SUPFAM" id="SSF46689">
    <property type="entry name" value="Homeodomain-like"/>
    <property type="match status" value="1"/>
</dbReference>
<evidence type="ECO:0000256" key="1">
    <source>
        <dbReference type="ARBA" id="ARBA00023015"/>
    </source>
</evidence>
<dbReference type="InterPro" id="IPR009057">
    <property type="entry name" value="Homeodomain-like_sf"/>
</dbReference>
<dbReference type="GO" id="GO:0003677">
    <property type="term" value="F:DNA binding"/>
    <property type="evidence" value="ECO:0007669"/>
    <property type="project" value="UniProtKB-UniRule"/>
</dbReference>
<keyword evidence="1" id="KW-0805">Transcription regulation</keyword>
<evidence type="ECO:0000313" key="6">
    <source>
        <dbReference type="EMBL" id="PTU32519.1"/>
    </source>
</evidence>
<dbReference type="PANTHER" id="PTHR47506:SF6">
    <property type="entry name" value="HTH-TYPE TRANSCRIPTIONAL REPRESSOR NEMR"/>
    <property type="match status" value="1"/>
</dbReference>
<dbReference type="EMBL" id="QANS01000002">
    <property type="protein sequence ID" value="PTU32519.1"/>
    <property type="molecule type" value="Genomic_DNA"/>
</dbReference>
<evidence type="ECO:0000256" key="3">
    <source>
        <dbReference type="ARBA" id="ARBA00023163"/>
    </source>
</evidence>
<dbReference type="OrthoDB" id="9809772at2"/>
<dbReference type="PROSITE" id="PS50977">
    <property type="entry name" value="HTH_TETR_2"/>
    <property type="match status" value="1"/>
</dbReference>
<name>A0A2T5MIZ4_9GAMM</name>
<comment type="caution">
    <text evidence="6">The sequence shown here is derived from an EMBL/GenBank/DDBJ whole genome shotgun (WGS) entry which is preliminary data.</text>
</comment>
<dbReference type="InterPro" id="IPR036271">
    <property type="entry name" value="Tet_transcr_reg_TetR-rel_C_sf"/>
</dbReference>
<evidence type="ECO:0000313" key="7">
    <source>
        <dbReference type="Proteomes" id="UP000244248"/>
    </source>
</evidence>